<evidence type="ECO:0000313" key="4">
    <source>
        <dbReference type="EMBL" id="KAJ0393971.1"/>
    </source>
</evidence>
<accession>A0AAD5LB87</accession>
<comment type="caution">
    <text evidence="4">The sequence shown here is derived from an EMBL/GenBank/DDBJ whole genome shotgun (WGS) entry which is preliminary data.</text>
</comment>
<evidence type="ECO:0000256" key="1">
    <source>
        <dbReference type="ARBA" id="ARBA00022884"/>
    </source>
</evidence>
<feature type="compositionally biased region" description="Basic and acidic residues" evidence="2">
    <location>
        <begin position="200"/>
        <end position="219"/>
    </location>
</feature>
<organism evidence="4 5">
    <name type="scientific">Pythium insidiosum</name>
    <name type="common">Pythiosis disease agent</name>
    <dbReference type="NCBI Taxonomy" id="114742"/>
    <lineage>
        <taxon>Eukaryota</taxon>
        <taxon>Sar</taxon>
        <taxon>Stramenopiles</taxon>
        <taxon>Oomycota</taxon>
        <taxon>Peronosporomycetes</taxon>
        <taxon>Pythiales</taxon>
        <taxon>Pythiaceae</taxon>
        <taxon>Pythium</taxon>
    </lineage>
</organism>
<feature type="domain" description="Chromatin target of PRMT1 protein C-terminal" evidence="3">
    <location>
        <begin position="113"/>
        <end position="212"/>
    </location>
</feature>
<feature type="compositionally biased region" description="Polar residues" evidence="2">
    <location>
        <begin position="119"/>
        <end position="130"/>
    </location>
</feature>
<protein>
    <recommendedName>
        <fullName evidence="3">Chromatin target of PRMT1 protein C-terminal domain-containing protein</fullName>
    </recommendedName>
</protein>
<feature type="compositionally biased region" description="Basic residues" evidence="2">
    <location>
        <begin position="19"/>
        <end position="34"/>
    </location>
</feature>
<sequence>MYRRTQGAVNGGPRTSVKSQRKVNHATKKGAHSKPQKENVGAQRNLIGVSGTSLSNRFSTLQKQALSEHPVPQKKGVVVNVKKSLAHGKKQAPPQKQAVKQKQQQAMKKVVESNRTKRQQAVNNRRQGLAQSAPPASKLNVKKANFQKQKPVARKGQAGSNKNTKEKKAPVTNDDLDVEMDAYWHEAGKGPDPKAAQLDRQMEQYWADKPKQETDSAAA</sequence>
<dbReference type="EMBL" id="JAKCXM010000444">
    <property type="protein sequence ID" value="KAJ0393971.1"/>
    <property type="molecule type" value="Genomic_DNA"/>
</dbReference>
<reference evidence="4" key="1">
    <citation type="submission" date="2021-12" db="EMBL/GenBank/DDBJ databases">
        <title>Prjna785345.</title>
        <authorList>
            <person name="Rujirawat T."/>
            <person name="Krajaejun T."/>
        </authorList>
    </citation>
    <scope>NUCLEOTIDE SEQUENCE</scope>
    <source>
        <strain evidence="4">Pi057C3</strain>
    </source>
</reference>
<name>A0AAD5LB87_PYTIN</name>
<evidence type="ECO:0000259" key="3">
    <source>
        <dbReference type="SMART" id="SM01218"/>
    </source>
</evidence>
<proteinExistence type="predicted"/>
<keyword evidence="1" id="KW-0694">RNA-binding</keyword>
<keyword evidence="5" id="KW-1185">Reference proteome</keyword>
<dbReference type="AlphaFoldDB" id="A0AAD5LB87"/>
<dbReference type="InterPro" id="IPR025715">
    <property type="entry name" value="FoP_C"/>
</dbReference>
<dbReference type="GO" id="GO:0003723">
    <property type="term" value="F:RNA binding"/>
    <property type="evidence" value="ECO:0007669"/>
    <property type="project" value="UniProtKB-KW"/>
</dbReference>
<dbReference type="Pfam" id="PF13865">
    <property type="entry name" value="FoP_duplication"/>
    <property type="match status" value="1"/>
</dbReference>
<feature type="region of interest" description="Disordered" evidence="2">
    <location>
        <begin position="1"/>
        <end position="43"/>
    </location>
</feature>
<feature type="compositionally biased region" description="Low complexity" evidence="2">
    <location>
        <begin position="91"/>
        <end position="108"/>
    </location>
</feature>
<gene>
    <name evidence="4" type="ORF">P43SY_009803</name>
</gene>
<dbReference type="SMART" id="SM01218">
    <property type="entry name" value="FoP_duplication"/>
    <property type="match status" value="1"/>
</dbReference>
<dbReference type="Proteomes" id="UP001209570">
    <property type="component" value="Unassembled WGS sequence"/>
</dbReference>
<evidence type="ECO:0000256" key="2">
    <source>
        <dbReference type="SAM" id="MobiDB-lite"/>
    </source>
</evidence>
<feature type="region of interest" description="Disordered" evidence="2">
    <location>
        <begin position="81"/>
        <end position="219"/>
    </location>
</feature>
<evidence type="ECO:0000313" key="5">
    <source>
        <dbReference type="Proteomes" id="UP001209570"/>
    </source>
</evidence>
<feature type="compositionally biased region" description="Basic and acidic residues" evidence="2">
    <location>
        <begin position="182"/>
        <end position="192"/>
    </location>
</feature>